<keyword evidence="6" id="KW-1133">Transmembrane helix</keyword>
<comment type="subunit">
    <text evidence="11">Component of the mitochondrial contact site and cristae organizing system (MICOS) complex.</text>
</comment>
<comment type="subcellular location">
    <subcellularLocation>
        <location evidence="2">Membrane</location>
    </subcellularLocation>
    <subcellularLocation>
        <location evidence="11">Mitochondrion inner membrane</location>
        <topology evidence="11">Single-pass membrane protein</topology>
    </subcellularLocation>
</comment>
<evidence type="ECO:0000256" key="10">
    <source>
        <dbReference type="ARBA" id="ARBA00032985"/>
    </source>
</evidence>
<keyword evidence="14" id="KW-1185">Reference proteome</keyword>
<evidence type="ECO:0000256" key="11">
    <source>
        <dbReference type="RuleBase" id="RU363010"/>
    </source>
</evidence>
<feature type="compositionally biased region" description="Basic and acidic residues" evidence="12">
    <location>
        <begin position="183"/>
        <end position="208"/>
    </location>
</feature>
<dbReference type="OrthoDB" id="4037694at2759"/>
<comment type="similarity">
    <text evidence="3 11">Belongs to the MICOS complex subunit Mic12 family.</text>
</comment>
<dbReference type="GO" id="GO:0042407">
    <property type="term" value="P:cristae formation"/>
    <property type="evidence" value="ECO:0007669"/>
    <property type="project" value="InterPro"/>
</dbReference>
<evidence type="ECO:0000313" key="13">
    <source>
        <dbReference type="EMBL" id="TVY81788.1"/>
    </source>
</evidence>
<keyword evidence="11" id="KW-0999">Mitochondrion inner membrane</keyword>
<proteinExistence type="inferred from homology"/>
<evidence type="ECO:0000313" key="14">
    <source>
        <dbReference type="Proteomes" id="UP000469558"/>
    </source>
</evidence>
<gene>
    <name evidence="13" type="ORF">LSUE1_G001934</name>
</gene>
<dbReference type="GO" id="GO:0061617">
    <property type="term" value="C:MICOS complex"/>
    <property type="evidence" value="ECO:0007669"/>
    <property type="project" value="UniProtKB-UniRule"/>
</dbReference>
<dbReference type="EMBL" id="QGMK01000423">
    <property type="protein sequence ID" value="TVY81788.1"/>
    <property type="molecule type" value="Genomic_DNA"/>
</dbReference>
<reference evidence="13 14" key="1">
    <citation type="submission" date="2018-05" db="EMBL/GenBank/DDBJ databases">
        <title>Genome sequencing and assembly of the regulated plant pathogen Lachnellula willkommii and related sister species for the development of diagnostic species identification markers.</title>
        <authorList>
            <person name="Giroux E."/>
            <person name="Bilodeau G."/>
        </authorList>
    </citation>
    <scope>NUCLEOTIDE SEQUENCE [LARGE SCALE GENOMIC DNA]</scope>
    <source>
        <strain evidence="13 14">CBS 268.59</strain>
    </source>
</reference>
<keyword evidence="8" id="KW-0472">Membrane</keyword>
<dbReference type="Pfam" id="PF17050">
    <property type="entry name" value="AIM5"/>
    <property type="match status" value="1"/>
</dbReference>
<protein>
    <recommendedName>
        <fullName evidence="4 11">MICOS complex subunit MIC12</fullName>
    </recommendedName>
    <alternativeName>
        <fullName evidence="10 11">Altered inheritance of mitochondria protein 5, mitochondrial</fullName>
    </alternativeName>
    <alternativeName>
        <fullName evidence="9 11">Found in mitochondrial proteome protein 51</fullName>
    </alternativeName>
</protein>
<dbReference type="InterPro" id="IPR031463">
    <property type="entry name" value="Mic12"/>
</dbReference>
<evidence type="ECO:0000256" key="5">
    <source>
        <dbReference type="ARBA" id="ARBA00022692"/>
    </source>
</evidence>
<dbReference type="AlphaFoldDB" id="A0A8T9C7Y3"/>
<evidence type="ECO:0000256" key="12">
    <source>
        <dbReference type="SAM" id="MobiDB-lite"/>
    </source>
</evidence>
<name>A0A8T9C7Y3_9HELO</name>
<dbReference type="GO" id="GO:0044284">
    <property type="term" value="C:mitochondrial crista junction"/>
    <property type="evidence" value="ECO:0007669"/>
    <property type="project" value="InterPro"/>
</dbReference>
<comment type="function">
    <text evidence="1 11">Component of the MICOS complex, a large protein complex of the mitochondrial inner membrane that plays crucial roles in the maintenance of crista junctions, inner membrane architecture, and formation of contact sites to the outer membrane.</text>
</comment>
<feature type="region of interest" description="Disordered" evidence="12">
    <location>
        <begin position="170"/>
        <end position="208"/>
    </location>
</feature>
<comment type="caution">
    <text evidence="13">The sequence shown here is derived from an EMBL/GenBank/DDBJ whole genome shotgun (WGS) entry which is preliminary data.</text>
</comment>
<organism evidence="13 14">
    <name type="scientific">Lachnellula suecica</name>
    <dbReference type="NCBI Taxonomy" id="602035"/>
    <lineage>
        <taxon>Eukaryota</taxon>
        <taxon>Fungi</taxon>
        <taxon>Dikarya</taxon>
        <taxon>Ascomycota</taxon>
        <taxon>Pezizomycotina</taxon>
        <taxon>Leotiomycetes</taxon>
        <taxon>Helotiales</taxon>
        <taxon>Lachnaceae</taxon>
        <taxon>Lachnellula</taxon>
    </lineage>
</organism>
<accession>A0A8T9C7Y3</accession>
<keyword evidence="7 11" id="KW-0496">Mitochondrion</keyword>
<evidence type="ECO:0000256" key="8">
    <source>
        <dbReference type="ARBA" id="ARBA00023136"/>
    </source>
</evidence>
<evidence type="ECO:0000256" key="7">
    <source>
        <dbReference type="ARBA" id="ARBA00023128"/>
    </source>
</evidence>
<evidence type="ECO:0000256" key="4">
    <source>
        <dbReference type="ARBA" id="ARBA00018170"/>
    </source>
</evidence>
<evidence type="ECO:0000256" key="2">
    <source>
        <dbReference type="ARBA" id="ARBA00004370"/>
    </source>
</evidence>
<evidence type="ECO:0000256" key="3">
    <source>
        <dbReference type="ARBA" id="ARBA00009188"/>
    </source>
</evidence>
<evidence type="ECO:0000256" key="1">
    <source>
        <dbReference type="ARBA" id="ARBA00002689"/>
    </source>
</evidence>
<evidence type="ECO:0000256" key="9">
    <source>
        <dbReference type="ARBA" id="ARBA00032159"/>
    </source>
</evidence>
<sequence>MGFTTGFTGGVTLTLGLAYLTVLAHERNRRSQAEALRSQSRVLTSLLEPTPLPPPQTRAELAREERSNLVETAKDRWNEEVENAVRWVQRTDWDDVRENMEGAVSRLLGGGLQKSREGLEEAEKKGGPKVQEAVDRSRAAARKGADQAAQGINKAAASAIAGAERVGAEAKEGASKVASSTKSKTEKAVDASKEKLGRAGEKSGELMDAAKAKTDRVAANTKSGAQDAADFVRSGGTVDAVRGAVRDTFSKGVEKGKEAIGKASAAIGLTEDKLNGEVPTISQSDAVEKALHERYEKRDPLNKTVEEALAERYKPIDQRDNTVLRGV</sequence>
<keyword evidence="5" id="KW-0812">Transmembrane</keyword>
<dbReference type="Proteomes" id="UP000469558">
    <property type="component" value="Unassembled WGS sequence"/>
</dbReference>
<evidence type="ECO:0000256" key="6">
    <source>
        <dbReference type="ARBA" id="ARBA00022989"/>
    </source>
</evidence>